<evidence type="ECO:0000256" key="1">
    <source>
        <dbReference type="ARBA" id="ARBA00004477"/>
    </source>
</evidence>
<evidence type="ECO:0000256" key="4">
    <source>
        <dbReference type="ARBA" id="ARBA00022824"/>
    </source>
</evidence>
<dbReference type="Pfam" id="PF06762">
    <property type="entry name" value="LMF1"/>
    <property type="match status" value="1"/>
</dbReference>
<evidence type="ECO:0000256" key="3">
    <source>
        <dbReference type="ARBA" id="ARBA00022692"/>
    </source>
</evidence>
<dbReference type="EMBL" id="JDYK01000026">
    <property type="protein sequence ID" value="EWS79709.1"/>
    <property type="molecule type" value="Genomic_DNA"/>
</dbReference>
<dbReference type="RefSeq" id="WP_038374384.1">
    <property type="nucleotide sequence ID" value="NZ_BAAAOW010000001.1"/>
</dbReference>
<feature type="domain" description="Lipase maturation factor 1/2 N-terminal" evidence="7">
    <location>
        <begin position="132"/>
        <end position="283"/>
    </location>
</feature>
<comment type="similarity">
    <text evidence="2">Belongs to the lipase maturation factor family.</text>
</comment>
<reference evidence="9 10" key="1">
    <citation type="submission" date="2014-02" db="EMBL/GenBank/DDBJ databases">
        <title>Genome sequence of Brachybacterium phenoliresistens strain W13A50.</title>
        <authorList>
            <person name="Wang X."/>
        </authorList>
    </citation>
    <scope>NUCLEOTIDE SEQUENCE [LARGE SCALE GENOMIC DNA]</scope>
    <source>
        <strain evidence="9 10">W13A50</strain>
    </source>
</reference>
<dbReference type="InterPro" id="IPR009613">
    <property type="entry name" value="LMF"/>
</dbReference>
<organism evidence="9 10">
    <name type="scientific">Brachybacterium phenoliresistens</name>
    <dbReference type="NCBI Taxonomy" id="396014"/>
    <lineage>
        <taxon>Bacteria</taxon>
        <taxon>Bacillati</taxon>
        <taxon>Actinomycetota</taxon>
        <taxon>Actinomycetes</taxon>
        <taxon>Micrococcales</taxon>
        <taxon>Dermabacteraceae</taxon>
        <taxon>Brachybacterium</taxon>
    </lineage>
</organism>
<keyword evidence="3" id="KW-0812">Transmembrane</keyword>
<sequence length="496" mass="56023">MDIGPWLALLDAHEYSISREVIQRGVAAVYVLAFLSSFHQFPALLGERGLLPAPDYLARTAADPGRSPSLFRWRAVPYSDRALRTVCVLGMALGAAVVLGLPQAGPAWAPMLVLLAMWGLYLSINSLGQRFYGFGWESMLLETGFVVAFLGSHAVAPPLLVILFLRWLLLRLEFGAGMIKMRGDAAWRNLTAMDHHHQTQPMPNPLSRFAHQKPAWWHRAETLGSHIVQLGAPWLLLLPQPLASIGAGAIILTQLFLVLTGNYAWLNWLTILIATSGISDPVWRWLLGGPWPGWGWERTADALAAADPAGLSPLWWQVIVVLVVAGLVALSRRPLRNLFRHDQLMNASFNRFHLVNAYGAFGSMTRIRREVIIEGTEAENPREEDWLPFEFRGKPGDVHRRPGQFAPYHLRLDWMMWFVPLGQWHSLWFARLLEQLRRGDPGIRHLLRHDPFAGRAPRDLRVRVFEYRYASRAERRATGAFWVRREVGELTGARPG</sequence>
<dbReference type="Proteomes" id="UP000023067">
    <property type="component" value="Unassembled WGS sequence"/>
</dbReference>
<name>Z9JNF6_9MICO</name>
<evidence type="ECO:0000256" key="6">
    <source>
        <dbReference type="ARBA" id="ARBA00023136"/>
    </source>
</evidence>
<keyword evidence="6" id="KW-0472">Membrane</keyword>
<proteinExistence type="inferred from homology"/>
<dbReference type="InterPro" id="IPR057434">
    <property type="entry name" value="LMF1/2_N"/>
</dbReference>
<keyword evidence="10" id="KW-1185">Reference proteome</keyword>
<comment type="subcellular location">
    <subcellularLocation>
        <location evidence="1">Endoplasmic reticulum membrane</location>
        <topology evidence="1">Multi-pass membrane protein</topology>
    </subcellularLocation>
</comment>
<keyword evidence="5" id="KW-1133">Transmembrane helix</keyword>
<evidence type="ECO:0000313" key="10">
    <source>
        <dbReference type="Proteomes" id="UP000023067"/>
    </source>
</evidence>
<evidence type="ECO:0000256" key="5">
    <source>
        <dbReference type="ARBA" id="ARBA00022989"/>
    </source>
</evidence>
<dbReference type="PANTHER" id="PTHR14463">
    <property type="entry name" value="LIPASE MATURATION FACTOR"/>
    <property type="match status" value="1"/>
</dbReference>
<feature type="domain" description="Lipase maturation factor 1/2 C-terminal" evidence="8">
    <location>
        <begin position="354"/>
        <end position="490"/>
    </location>
</feature>
<dbReference type="GO" id="GO:0051604">
    <property type="term" value="P:protein maturation"/>
    <property type="evidence" value="ECO:0007669"/>
    <property type="project" value="InterPro"/>
</dbReference>
<dbReference type="AlphaFoldDB" id="Z9JNF6"/>
<dbReference type="HOGENOM" id="CLU_020557_2_0_11"/>
<dbReference type="Pfam" id="PF25179">
    <property type="entry name" value="LMF1_C"/>
    <property type="match status" value="1"/>
</dbReference>
<evidence type="ECO:0000313" key="9">
    <source>
        <dbReference type="EMBL" id="EWS79709.1"/>
    </source>
</evidence>
<evidence type="ECO:0000259" key="8">
    <source>
        <dbReference type="Pfam" id="PF25179"/>
    </source>
</evidence>
<dbReference type="eggNOG" id="COG3011">
    <property type="taxonomic scope" value="Bacteria"/>
</dbReference>
<dbReference type="STRING" id="396014.BF93_09765"/>
<evidence type="ECO:0000259" key="7">
    <source>
        <dbReference type="Pfam" id="PF06762"/>
    </source>
</evidence>
<dbReference type="OrthoDB" id="9793230at2"/>
<protein>
    <submittedName>
        <fullName evidence="9">Membrane protein</fullName>
    </submittedName>
</protein>
<dbReference type="InterPro" id="IPR057433">
    <property type="entry name" value="LMF1/2_C"/>
</dbReference>
<gene>
    <name evidence="9" type="ORF">BF93_09765</name>
</gene>
<comment type="caution">
    <text evidence="9">The sequence shown here is derived from an EMBL/GenBank/DDBJ whole genome shotgun (WGS) entry which is preliminary data.</text>
</comment>
<accession>Z9JNF6</accession>
<evidence type="ECO:0000256" key="2">
    <source>
        <dbReference type="ARBA" id="ARBA00005512"/>
    </source>
</evidence>
<dbReference type="PANTHER" id="PTHR14463:SF10">
    <property type="entry name" value="LIPASE MATURATION FACTOR 1"/>
    <property type="match status" value="1"/>
</dbReference>
<dbReference type="PATRIC" id="fig|396014.3.peg.3451"/>
<keyword evidence="4" id="KW-0256">Endoplasmic reticulum</keyword>